<dbReference type="GO" id="GO:0004375">
    <property type="term" value="F:glycine dehydrogenase (decarboxylating) activity"/>
    <property type="evidence" value="ECO:0007669"/>
    <property type="project" value="UniProtKB-EC"/>
</dbReference>
<sequence>MFKHRYLPITEQDRKDMLEKIGVESVAELFEDIPVSSQSESGQGSRIPEAMSELELTRHMKDLAGKNATASTHAMFLGAGVYDHFIPSVVNHVLLRQEFFTAYTPYQPEASQGELQALFEFQSMIAELTGMPISNSSLYDGFAALGEAGNLAVGAVRKTNRILVSEGIHPQAIETLKTYGYAANYNVEPVGMAGDVTDLAELEEKIDKDLSAVVIGYPNFLGSIEAIHKVKELLDGTKALLIVVANPLALAKLEAPGKLGADIVVGDMQPLGLNMSFGGPHAGFMTVTKKLMRKMPGRMVGQTVDENGDRGFVMTLQTREQHIRREKATSNYSSNQALFALASGVFMSAMGKEGIVEMAQQNINKSHYFKQQLQEAGFEIFNERPFFNEFVVKVSKPVEAINDALFEEGFIGGYDVSDYVEGSEAVLLCATEKRTKEEIDAFVEKFAEVAK</sequence>
<dbReference type="GO" id="GO:0009116">
    <property type="term" value="P:nucleoside metabolic process"/>
    <property type="evidence" value="ECO:0007669"/>
    <property type="project" value="InterPro"/>
</dbReference>
<name>A0A1S8KM00_9LACT</name>
<dbReference type="InterPro" id="IPR015422">
    <property type="entry name" value="PyrdxlP-dep_Trfase_small"/>
</dbReference>
<reference evidence="6 7" key="1">
    <citation type="submission" date="2017-01" db="EMBL/GenBank/DDBJ databases">
        <title>Complete Genome Sequence of Dolosigranulum pigrum isolated from a Patient with interstitial lung disease.</title>
        <authorList>
            <person name="Mukhopadhyay R."/>
            <person name="Joaquin J."/>
            <person name="Hogue R."/>
            <person name="Fitzgerald S."/>
            <person name="Jospin G."/>
            <person name="Eisen J.A."/>
            <person name="Chaturvedi V."/>
        </authorList>
    </citation>
    <scope>NUCLEOTIDE SEQUENCE [LARGE SCALE GENOMIC DNA]</scope>
    <source>
        <strain evidence="6 7">15S00348</strain>
    </source>
</reference>
<proteinExistence type="inferred from homology"/>
<dbReference type="SUPFAM" id="SSF53383">
    <property type="entry name" value="PLP-dependent transferases"/>
    <property type="match status" value="1"/>
</dbReference>
<evidence type="ECO:0000256" key="4">
    <source>
        <dbReference type="HAMAP-Rule" id="MF_00712"/>
    </source>
</evidence>
<evidence type="ECO:0000313" key="7">
    <source>
        <dbReference type="Proteomes" id="UP000190409"/>
    </source>
</evidence>
<evidence type="ECO:0000256" key="1">
    <source>
        <dbReference type="ARBA" id="ARBA00003788"/>
    </source>
</evidence>
<dbReference type="RefSeq" id="WP_077862300.1">
    <property type="nucleotide sequence ID" value="NZ_CP040412.1"/>
</dbReference>
<dbReference type="Gene3D" id="3.90.1150.10">
    <property type="entry name" value="Aspartate Aminotransferase, domain 1"/>
    <property type="match status" value="1"/>
</dbReference>
<dbReference type="Pfam" id="PF02347">
    <property type="entry name" value="GDC-P"/>
    <property type="match status" value="1"/>
</dbReference>
<dbReference type="Proteomes" id="UP000190409">
    <property type="component" value="Unassembled WGS sequence"/>
</dbReference>
<dbReference type="InterPro" id="IPR020581">
    <property type="entry name" value="GDC_P"/>
</dbReference>
<evidence type="ECO:0000259" key="5">
    <source>
        <dbReference type="Pfam" id="PF02347"/>
    </source>
</evidence>
<protein>
    <recommendedName>
        <fullName evidence="4">Probable glycine dehydrogenase (decarboxylating) subunit 1</fullName>
        <ecNumber evidence="4">1.4.4.2</ecNumber>
    </recommendedName>
    <alternativeName>
        <fullName evidence="4">Glycine cleavage system P-protein subunit 1</fullName>
    </alternativeName>
    <alternativeName>
        <fullName evidence="4">Glycine decarboxylase subunit 1</fullName>
    </alternativeName>
    <alternativeName>
        <fullName evidence="4">Glycine dehydrogenase (aminomethyl-transferring) subunit 1</fullName>
    </alternativeName>
</protein>
<dbReference type="CDD" id="cd00613">
    <property type="entry name" value="GDC-P"/>
    <property type="match status" value="1"/>
</dbReference>
<comment type="function">
    <text evidence="1 4">The glycine cleavage system catalyzes the degradation of glycine. The P protein binds the alpha-amino group of glycine through its pyridoxal phosphate cofactor; CO(2) is released and the remaining methylamine moiety is then transferred to the lipoamide cofactor of the H protein.</text>
</comment>
<evidence type="ECO:0000256" key="3">
    <source>
        <dbReference type="ARBA" id="ARBA00049026"/>
    </source>
</evidence>
<dbReference type="Gene3D" id="3.40.640.10">
    <property type="entry name" value="Type I PLP-dependent aspartate aminotransferase-like (Major domain)"/>
    <property type="match status" value="1"/>
</dbReference>
<evidence type="ECO:0000256" key="2">
    <source>
        <dbReference type="ARBA" id="ARBA00023002"/>
    </source>
</evidence>
<organism evidence="6 7">
    <name type="scientific">Dolosigranulum pigrum</name>
    <dbReference type="NCBI Taxonomy" id="29394"/>
    <lineage>
        <taxon>Bacteria</taxon>
        <taxon>Bacillati</taxon>
        <taxon>Bacillota</taxon>
        <taxon>Bacilli</taxon>
        <taxon>Lactobacillales</taxon>
        <taxon>Carnobacteriaceae</taxon>
        <taxon>Dolosigranulum</taxon>
    </lineage>
</organism>
<accession>A0A1S8KM00</accession>
<dbReference type="EMBL" id="MUYF01000003">
    <property type="protein sequence ID" value="OOL80764.1"/>
    <property type="molecule type" value="Genomic_DNA"/>
</dbReference>
<feature type="domain" description="Glycine cleavage system P-protein N-terminal" evidence="5">
    <location>
        <begin position="4"/>
        <end position="445"/>
    </location>
</feature>
<keyword evidence="2 4" id="KW-0560">Oxidoreductase</keyword>
<dbReference type="InterPro" id="IPR023010">
    <property type="entry name" value="GcvPA"/>
</dbReference>
<gene>
    <name evidence="4" type="primary">gcvPA</name>
    <name evidence="6" type="ORF">BWX42_02320</name>
</gene>
<comment type="catalytic activity">
    <reaction evidence="3 4">
        <text>N(6)-[(R)-lipoyl]-L-lysyl-[glycine-cleavage complex H protein] + glycine + H(+) = N(6)-[(R)-S(8)-aminomethyldihydrolipoyl]-L-lysyl-[glycine-cleavage complex H protein] + CO2</text>
        <dbReference type="Rhea" id="RHEA:24304"/>
        <dbReference type="Rhea" id="RHEA-COMP:10494"/>
        <dbReference type="Rhea" id="RHEA-COMP:10495"/>
        <dbReference type="ChEBI" id="CHEBI:15378"/>
        <dbReference type="ChEBI" id="CHEBI:16526"/>
        <dbReference type="ChEBI" id="CHEBI:57305"/>
        <dbReference type="ChEBI" id="CHEBI:83099"/>
        <dbReference type="ChEBI" id="CHEBI:83143"/>
        <dbReference type="EC" id="1.4.4.2"/>
    </reaction>
</comment>
<comment type="subunit">
    <text evidence="4">The glycine cleavage system is composed of four proteins: P, T, L and H. In this organism, the P 'protein' is a heterodimer of two subunits.</text>
</comment>
<dbReference type="GO" id="GO:0019464">
    <property type="term" value="P:glycine decarboxylation via glycine cleavage system"/>
    <property type="evidence" value="ECO:0007669"/>
    <property type="project" value="UniProtKB-UniRule"/>
</dbReference>
<dbReference type="PANTHER" id="PTHR42806:SF1">
    <property type="entry name" value="GLYCINE DEHYDROGENASE (DECARBOXYLATING)"/>
    <property type="match status" value="1"/>
</dbReference>
<dbReference type="HAMAP" id="MF_00712">
    <property type="entry name" value="GcvPA"/>
    <property type="match status" value="1"/>
</dbReference>
<comment type="caution">
    <text evidence="6">The sequence shown here is derived from an EMBL/GenBank/DDBJ whole genome shotgun (WGS) entry which is preliminary data.</text>
</comment>
<comment type="similarity">
    <text evidence="4">Belongs to the GcvP family. N-terminal subunit subfamily.</text>
</comment>
<dbReference type="NCBIfam" id="NF001696">
    <property type="entry name" value="PRK00451.1"/>
    <property type="match status" value="1"/>
</dbReference>
<dbReference type="PANTHER" id="PTHR42806">
    <property type="entry name" value="GLYCINE CLEAVAGE SYSTEM P-PROTEIN"/>
    <property type="match status" value="1"/>
</dbReference>
<dbReference type="EC" id="1.4.4.2" evidence="4"/>
<dbReference type="InterPro" id="IPR015424">
    <property type="entry name" value="PyrdxlP-dep_Trfase"/>
</dbReference>
<evidence type="ECO:0000313" key="6">
    <source>
        <dbReference type="EMBL" id="OOL80764.1"/>
    </source>
</evidence>
<dbReference type="InterPro" id="IPR015421">
    <property type="entry name" value="PyrdxlP-dep_Trfase_major"/>
</dbReference>
<dbReference type="AlphaFoldDB" id="A0A1S8KM00"/>
<dbReference type="InterPro" id="IPR049315">
    <property type="entry name" value="GDC-P_N"/>
</dbReference>
<dbReference type="PIRSF" id="PIRSF006815">
    <property type="entry name" value="GcvPA"/>
    <property type="match status" value="1"/>
</dbReference>